<reference evidence="9 10" key="1">
    <citation type="journal article" date="2015" name="Genome Biol. Evol.">
        <title>Comparative Genomics of a Bacterivorous Green Alga Reveals Evolutionary Causalities and Consequences of Phago-Mixotrophic Mode of Nutrition.</title>
        <authorList>
            <person name="Burns J.A."/>
            <person name="Paasch A."/>
            <person name="Narechania A."/>
            <person name="Kim E."/>
        </authorList>
    </citation>
    <scope>NUCLEOTIDE SEQUENCE [LARGE SCALE GENOMIC DNA]</scope>
    <source>
        <strain evidence="9 10">PLY_AMNH</strain>
    </source>
</reference>
<keyword evidence="3" id="KW-0378">Hydrolase</keyword>
<feature type="region of interest" description="Disordered" evidence="7">
    <location>
        <begin position="89"/>
        <end position="113"/>
    </location>
</feature>
<evidence type="ECO:0000313" key="10">
    <source>
        <dbReference type="Proteomes" id="UP001190700"/>
    </source>
</evidence>
<keyword evidence="10" id="KW-1185">Reference proteome</keyword>
<gene>
    <name evidence="9" type="ORF">CYMTET_23493</name>
</gene>
<dbReference type="SMART" id="SM00230">
    <property type="entry name" value="CysPc"/>
    <property type="match status" value="1"/>
</dbReference>
<dbReference type="InterPro" id="IPR022684">
    <property type="entry name" value="Calpain_cysteine_protease"/>
</dbReference>
<dbReference type="SUPFAM" id="SSF54001">
    <property type="entry name" value="Cysteine proteinases"/>
    <property type="match status" value="1"/>
</dbReference>
<dbReference type="InterPro" id="IPR000169">
    <property type="entry name" value="Pept_cys_AS"/>
</dbReference>
<dbReference type="GO" id="GO:0006508">
    <property type="term" value="P:proteolysis"/>
    <property type="evidence" value="ECO:0007669"/>
    <property type="project" value="UniProtKB-KW"/>
</dbReference>
<evidence type="ECO:0000256" key="5">
    <source>
        <dbReference type="PIRSR" id="PIRSR622684-1"/>
    </source>
</evidence>
<keyword evidence="2" id="KW-0645">Protease</keyword>
<dbReference type="PROSITE" id="PS00139">
    <property type="entry name" value="THIOL_PROTEASE_CYS"/>
    <property type="match status" value="1"/>
</dbReference>
<dbReference type="PROSITE" id="PS50203">
    <property type="entry name" value="CALPAIN_CAT"/>
    <property type="match status" value="1"/>
</dbReference>
<comment type="caution">
    <text evidence="6">Lacks conserved residue(s) required for the propagation of feature annotation.</text>
</comment>
<feature type="domain" description="Calpain catalytic" evidence="8">
    <location>
        <begin position="164"/>
        <end position="282"/>
    </location>
</feature>
<accession>A0AAE0L0V3</accession>
<dbReference type="EMBL" id="LGRX02012085">
    <property type="protein sequence ID" value="KAK3267978.1"/>
    <property type="molecule type" value="Genomic_DNA"/>
</dbReference>
<sequence length="353" mass="38595">MHSSAPRSETSAQLASGPVSELPDIDSSLTKDALVVHGEAPAFKREGHAHHKKHRRHWKKKAKFHHSGTHDDGKEEHITEEANAKLTTRAKQAIATEEDAEEDQSEGSKSWYPATVVQPSAGVARSDGKSNAAGLLPPVKPEHVDDVTWTEEGSSFQLYEENVSANDIKQGQLGDCWFLSSLAALAEYPHLIKAVFKDKHKSEEGTFTMIFCKSGRWIEVEVDDRLPLKDGTPIYAHSDNELWVILLEKAFAKLHGSYDAIAGGLPNEAMVDLTGAPGMSYPFSHKDVAPLVADGGQVCQPRWHQGSTSAPAFGFNFPGSSMAAILFVSGPPGIMPPVHAHFMRTHTMLRIRQ</sequence>
<dbReference type="GO" id="GO:0004198">
    <property type="term" value="F:calcium-dependent cysteine-type endopeptidase activity"/>
    <property type="evidence" value="ECO:0007669"/>
    <property type="project" value="InterPro"/>
</dbReference>
<evidence type="ECO:0000256" key="4">
    <source>
        <dbReference type="ARBA" id="ARBA00022807"/>
    </source>
</evidence>
<dbReference type="PRINTS" id="PR00704">
    <property type="entry name" value="CALPAIN"/>
</dbReference>
<evidence type="ECO:0000256" key="1">
    <source>
        <dbReference type="ARBA" id="ARBA00007623"/>
    </source>
</evidence>
<evidence type="ECO:0000256" key="7">
    <source>
        <dbReference type="SAM" id="MobiDB-lite"/>
    </source>
</evidence>
<dbReference type="AlphaFoldDB" id="A0AAE0L0V3"/>
<feature type="active site" evidence="5">
    <location>
        <position position="176"/>
    </location>
</feature>
<dbReference type="Pfam" id="PF00648">
    <property type="entry name" value="Peptidase_C2"/>
    <property type="match status" value="1"/>
</dbReference>
<feature type="compositionally biased region" description="Acidic residues" evidence="7">
    <location>
        <begin position="96"/>
        <end position="105"/>
    </location>
</feature>
<proteinExistence type="inferred from homology"/>
<dbReference type="PANTHER" id="PTHR10183:SF379">
    <property type="entry name" value="CALPAIN-5"/>
    <property type="match status" value="1"/>
</dbReference>
<organism evidence="9 10">
    <name type="scientific">Cymbomonas tetramitiformis</name>
    <dbReference type="NCBI Taxonomy" id="36881"/>
    <lineage>
        <taxon>Eukaryota</taxon>
        <taxon>Viridiplantae</taxon>
        <taxon>Chlorophyta</taxon>
        <taxon>Pyramimonadophyceae</taxon>
        <taxon>Pyramimonadales</taxon>
        <taxon>Pyramimonadaceae</taxon>
        <taxon>Cymbomonas</taxon>
    </lineage>
</organism>
<evidence type="ECO:0000313" key="9">
    <source>
        <dbReference type="EMBL" id="KAK3267978.1"/>
    </source>
</evidence>
<evidence type="ECO:0000256" key="3">
    <source>
        <dbReference type="ARBA" id="ARBA00022801"/>
    </source>
</evidence>
<name>A0AAE0L0V3_9CHLO</name>
<evidence type="ECO:0000256" key="6">
    <source>
        <dbReference type="PROSITE-ProRule" id="PRU00239"/>
    </source>
</evidence>
<comment type="similarity">
    <text evidence="1">Belongs to the peptidase C2 family.</text>
</comment>
<feature type="region of interest" description="Disordered" evidence="7">
    <location>
        <begin position="40"/>
        <end position="77"/>
    </location>
</feature>
<dbReference type="PANTHER" id="PTHR10183">
    <property type="entry name" value="CALPAIN"/>
    <property type="match status" value="1"/>
</dbReference>
<feature type="region of interest" description="Disordered" evidence="7">
    <location>
        <begin position="1"/>
        <end position="25"/>
    </location>
</feature>
<feature type="compositionally biased region" description="Basic residues" evidence="7">
    <location>
        <begin position="47"/>
        <end position="67"/>
    </location>
</feature>
<keyword evidence="4" id="KW-0788">Thiol protease</keyword>
<evidence type="ECO:0000256" key="2">
    <source>
        <dbReference type="ARBA" id="ARBA00022670"/>
    </source>
</evidence>
<protein>
    <recommendedName>
        <fullName evidence="8">Calpain catalytic domain-containing protein</fullName>
    </recommendedName>
</protein>
<dbReference type="InterPro" id="IPR038765">
    <property type="entry name" value="Papain-like_cys_pep_sf"/>
</dbReference>
<evidence type="ECO:0000259" key="8">
    <source>
        <dbReference type="PROSITE" id="PS50203"/>
    </source>
</evidence>
<feature type="compositionally biased region" description="Polar residues" evidence="7">
    <location>
        <begin position="1"/>
        <end position="14"/>
    </location>
</feature>
<dbReference type="Proteomes" id="UP001190700">
    <property type="component" value="Unassembled WGS sequence"/>
</dbReference>
<feature type="compositionally biased region" description="Basic and acidic residues" evidence="7">
    <location>
        <begin position="68"/>
        <end position="77"/>
    </location>
</feature>
<dbReference type="InterPro" id="IPR001300">
    <property type="entry name" value="Peptidase_C2_calpain_cat"/>
</dbReference>
<comment type="caution">
    <text evidence="9">The sequence shown here is derived from an EMBL/GenBank/DDBJ whole genome shotgun (WGS) entry which is preliminary data.</text>
</comment>